<sequence>MSFTDLYDSGEHSKNVAHFASLVHLASSDGELNEEEIALLERFKRKLDIRDSEYKEIIENPKMYPIDPPTSSERRLERLFNLFQIIYADHQIDEAERKLLNRYARGLGYTDEAAEVIIKKSIKIFGGNLDFEDYQYLIVK</sequence>
<reference evidence="1 2" key="1">
    <citation type="submission" date="2018-10" db="EMBL/GenBank/DDBJ databases">
        <title>Dokdonia luteus sp. nov., isolated from sea water.</title>
        <authorList>
            <person name="Zhou L.Y."/>
            <person name="Du Z.J."/>
        </authorList>
    </citation>
    <scope>NUCLEOTIDE SEQUENCE [LARGE SCALE GENOMIC DNA]</scope>
    <source>
        <strain evidence="1 2">SH27</strain>
    </source>
</reference>
<accession>A0A3M0GNQ1</accession>
<dbReference type="InterPro" id="IPR029024">
    <property type="entry name" value="TerB-like"/>
</dbReference>
<protein>
    <submittedName>
        <fullName evidence="1">TerB family tellurite resistance protein</fullName>
    </submittedName>
</protein>
<dbReference type="Proteomes" id="UP000281985">
    <property type="component" value="Unassembled WGS sequence"/>
</dbReference>
<proteinExistence type="predicted"/>
<gene>
    <name evidence="1" type="ORF">EAX61_04460</name>
</gene>
<dbReference type="OrthoDB" id="981083at2"/>
<name>A0A3M0GNQ1_9FLAO</name>
<dbReference type="Gene3D" id="1.10.3680.10">
    <property type="entry name" value="TerB-like"/>
    <property type="match status" value="1"/>
</dbReference>
<evidence type="ECO:0000313" key="2">
    <source>
        <dbReference type="Proteomes" id="UP000281985"/>
    </source>
</evidence>
<dbReference type="CDD" id="cd07177">
    <property type="entry name" value="terB_like"/>
    <property type="match status" value="1"/>
</dbReference>
<keyword evidence="2" id="KW-1185">Reference proteome</keyword>
<evidence type="ECO:0000313" key="1">
    <source>
        <dbReference type="EMBL" id="RMB62839.1"/>
    </source>
</evidence>
<comment type="caution">
    <text evidence="1">The sequence shown here is derived from an EMBL/GenBank/DDBJ whole genome shotgun (WGS) entry which is preliminary data.</text>
</comment>
<dbReference type="SUPFAM" id="SSF158682">
    <property type="entry name" value="TerB-like"/>
    <property type="match status" value="1"/>
</dbReference>
<dbReference type="EMBL" id="REFV01000003">
    <property type="protein sequence ID" value="RMB62839.1"/>
    <property type="molecule type" value="Genomic_DNA"/>
</dbReference>
<dbReference type="AlphaFoldDB" id="A0A3M0GNQ1"/>
<organism evidence="1 2">
    <name type="scientific">Dokdonia sinensis</name>
    <dbReference type="NCBI Taxonomy" id="2479847"/>
    <lineage>
        <taxon>Bacteria</taxon>
        <taxon>Pseudomonadati</taxon>
        <taxon>Bacteroidota</taxon>
        <taxon>Flavobacteriia</taxon>
        <taxon>Flavobacteriales</taxon>
        <taxon>Flavobacteriaceae</taxon>
        <taxon>Dokdonia</taxon>
    </lineage>
</organism>
<dbReference type="RefSeq" id="WP_121916473.1">
    <property type="nucleotide sequence ID" value="NZ_REFV01000003.1"/>
</dbReference>